<sequence length="1288" mass="140231">MPIGVTAEGGEVRSQKTRTRIEEVLKSYAGGQISTEKKMRKKKAAESDAFVLESLRRSLDLQKSGDNEETILHNTYNQEQQSPRFNKNKQRERVPTAKKSSNVMAEDIEATDAKIKKKKKKPRQLPLLPPDEDDPGGYTTSQVFTISDKIKEDKQQLILETSTPSDDQPKKPRKKRDTMTQGEEVVTKIKIKKEPTLNNETIEADRTMTLADLDNSPLPAVRRAKVKSRTPSRGREARTAEASPEPPAPRPRRSREGRAKSRAAMSSDRPDEEVVALTEEGEEAERRPKAAKRTKKKNAKAVAGGKEASSAEVPQEAQRREEDEQALGVVVHRTDRLASDPLLACALVRVYVVDAATGQHVHKEDSEQPAAAPSQPGSSDSEHPLTTQPCDVRAHRSLLPEWEEQVVFNHRLGPFLRVEPGAVRVLLLFEVVDLVSMDETQTNYSALQTDSGGRRCLAWAFLKLVGANGAVNVGGKMRLQLFYPPARFRPTAGVLPVYEWYAKHARLRYPATIYVTVKGLRLPSQLDPSGRSMMTLQQEQGSRAPDEQGSGAASSPVRASQRRDALKWSRLPGQTCYIPNKLALTLKVGTAGCFRVRFSPDGRALAAACVHRDSHPVFVFEVPSGQLLMELPGHLGLVYDLSWSHDSSHLLSASSDGTARLWNVEGRVRAAEKVLPHPCFTYAGQLHPGATAAVAVTGAYDGVLRAWDVGGAMGTRDGRLLRELDGHRGYVNAVCFDADGLQMFSGDSTGVVLVWRTFVSQTANSNPVRDWAVTKEIKEPDLKGVPINHLWAHPNGRRLLVHARDSALRLIDVRVQVTRKFTGASNQRERVHSCISPCGTFLLSGSEDGVAYVWNVDTGDQVAMYSELGYQAPVRDVHFHPHEHMVAFCCHGDAQPVLVFAYDHKVAQMEARSYRDVQEPSSAAPGHMAGNSRGPRWLGSTGPAGPASWTAVETLGHGTGDAAAASTSLFPSRMQSVRRKLDAVLTDSLKPGATIADYDTDRTVGSSLAWNSPVPLSGGGHIAQGGGQGPRGHASLAPSLLSPHSWTPASASLASRMMPNPAHQPGGLFSPVGRVGRPPSLRLHMNESGPGAACLRLEAEGDPAVRETVVALYDYTARRSDELSLRRGERVLVVFKDNESWWFGQADGPAGAQGYFPASYVADQKTYEDEEKLDTWQGNSDASRDLSSRSLHKANLTGDAASRSEAVPEAGTADKPRATLRRKKTVAKSDSLYPAVPTKGPEVITGAGHSLVAGDTNLEAAVKKPRKKKVAKESMDTGGKTNSAFDPE</sequence>
<dbReference type="PANTHER" id="PTHR44499:SF1">
    <property type="entry name" value="JOUBERIN"/>
    <property type="match status" value="1"/>
</dbReference>
<feature type="region of interest" description="Disordered" evidence="6">
    <location>
        <begin position="61"/>
        <end position="141"/>
    </location>
</feature>
<feature type="region of interest" description="Disordered" evidence="6">
    <location>
        <begin position="1017"/>
        <end position="1039"/>
    </location>
</feature>
<dbReference type="PANTHER" id="PTHR44499">
    <property type="entry name" value="JOUBERIN"/>
    <property type="match status" value="1"/>
</dbReference>
<dbReference type="Gene3D" id="2.30.30.40">
    <property type="entry name" value="SH3 Domains"/>
    <property type="match status" value="1"/>
</dbReference>
<evidence type="ECO:0000256" key="5">
    <source>
        <dbReference type="PROSITE-ProRule" id="PRU00221"/>
    </source>
</evidence>
<gene>
    <name evidence="9" type="primary">AHI1</name>
</gene>
<dbReference type="SMART" id="SM00326">
    <property type="entry name" value="SH3"/>
    <property type="match status" value="1"/>
</dbReference>
<protein>
    <submittedName>
        <fullName evidence="9">Jouberin isoform X1</fullName>
    </submittedName>
</protein>
<dbReference type="InterPro" id="IPR001680">
    <property type="entry name" value="WD40_rpt"/>
</dbReference>
<dbReference type="InterPro" id="IPR036322">
    <property type="entry name" value="WD40_repeat_dom_sf"/>
</dbReference>
<feature type="domain" description="SH3" evidence="7">
    <location>
        <begin position="1104"/>
        <end position="1166"/>
    </location>
</feature>
<dbReference type="GO" id="GO:0044458">
    <property type="term" value="P:motile cilium assembly"/>
    <property type="evidence" value="ECO:0007669"/>
    <property type="project" value="TreeGrafter"/>
</dbReference>
<evidence type="ECO:0000256" key="6">
    <source>
        <dbReference type="SAM" id="MobiDB-lite"/>
    </source>
</evidence>
<evidence type="ECO:0000313" key="8">
    <source>
        <dbReference type="Proteomes" id="UP001318040"/>
    </source>
</evidence>
<dbReference type="InterPro" id="IPR052803">
    <property type="entry name" value="Cilium-Associated_Jouberin"/>
</dbReference>
<dbReference type="PROSITE" id="PS00678">
    <property type="entry name" value="WD_REPEATS_1"/>
    <property type="match status" value="1"/>
</dbReference>
<feature type="compositionally biased region" description="Gly residues" evidence="6">
    <location>
        <begin position="1017"/>
        <end position="1030"/>
    </location>
</feature>
<dbReference type="KEGG" id="pmrn:116945240"/>
<feature type="repeat" description="WD" evidence="5">
    <location>
        <begin position="724"/>
        <end position="765"/>
    </location>
</feature>
<dbReference type="SMART" id="SM00320">
    <property type="entry name" value="WD40"/>
    <property type="match status" value="7"/>
</dbReference>
<dbReference type="Gene3D" id="2.130.10.10">
    <property type="entry name" value="YVTN repeat-like/Quinoprotein amine dehydrogenase"/>
    <property type="match status" value="1"/>
</dbReference>
<evidence type="ECO:0000313" key="9">
    <source>
        <dbReference type="RefSeq" id="XP_032815466.1"/>
    </source>
</evidence>
<reference evidence="9" key="1">
    <citation type="submission" date="2025-08" db="UniProtKB">
        <authorList>
            <consortium name="RefSeq"/>
        </authorList>
    </citation>
    <scope>IDENTIFICATION</scope>
    <source>
        <tissue evidence="9">Sperm</tissue>
    </source>
</reference>
<organism evidence="8 9">
    <name type="scientific">Petromyzon marinus</name>
    <name type="common">Sea lamprey</name>
    <dbReference type="NCBI Taxonomy" id="7757"/>
    <lineage>
        <taxon>Eukaryota</taxon>
        <taxon>Metazoa</taxon>
        <taxon>Chordata</taxon>
        <taxon>Craniata</taxon>
        <taxon>Vertebrata</taxon>
        <taxon>Cyclostomata</taxon>
        <taxon>Hyperoartia</taxon>
        <taxon>Petromyzontiformes</taxon>
        <taxon>Petromyzontidae</taxon>
        <taxon>Petromyzon</taxon>
    </lineage>
</organism>
<feature type="region of interest" description="Disordered" evidence="6">
    <location>
        <begin position="360"/>
        <end position="388"/>
    </location>
</feature>
<feature type="region of interest" description="Disordered" evidence="6">
    <location>
        <begin position="913"/>
        <end position="952"/>
    </location>
</feature>
<evidence type="ECO:0000256" key="3">
    <source>
        <dbReference type="ARBA" id="ARBA00022737"/>
    </source>
</evidence>
<feature type="compositionally biased region" description="Polar residues" evidence="6">
    <location>
        <begin position="375"/>
        <end position="388"/>
    </location>
</feature>
<keyword evidence="1 4" id="KW-0728">SH3 domain</keyword>
<dbReference type="GO" id="GO:0036064">
    <property type="term" value="C:ciliary basal body"/>
    <property type="evidence" value="ECO:0007669"/>
    <property type="project" value="TreeGrafter"/>
</dbReference>
<evidence type="ECO:0000256" key="4">
    <source>
        <dbReference type="PROSITE-ProRule" id="PRU00192"/>
    </source>
</evidence>
<feature type="compositionally biased region" description="Basic residues" evidence="6">
    <location>
        <begin position="289"/>
        <end position="299"/>
    </location>
</feature>
<feature type="compositionally biased region" description="Polar residues" evidence="6">
    <location>
        <begin position="532"/>
        <end position="541"/>
    </location>
</feature>
<dbReference type="PROSITE" id="PS50082">
    <property type="entry name" value="WD_REPEATS_2"/>
    <property type="match status" value="3"/>
</dbReference>
<dbReference type="PROSITE" id="PS50002">
    <property type="entry name" value="SH3"/>
    <property type="match status" value="1"/>
</dbReference>
<evidence type="ECO:0000259" key="7">
    <source>
        <dbReference type="PROSITE" id="PS50002"/>
    </source>
</evidence>
<dbReference type="SUPFAM" id="SSF50044">
    <property type="entry name" value="SH3-domain"/>
    <property type="match status" value="1"/>
</dbReference>
<dbReference type="InterPro" id="IPR036028">
    <property type="entry name" value="SH3-like_dom_sf"/>
</dbReference>
<evidence type="ECO:0000256" key="2">
    <source>
        <dbReference type="ARBA" id="ARBA00022574"/>
    </source>
</evidence>
<name>A0AAJ7WZ74_PETMA</name>
<feature type="repeat" description="WD" evidence="5">
    <location>
        <begin position="631"/>
        <end position="665"/>
    </location>
</feature>
<dbReference type="Pfam" id="PF00400">
    <property type="entry name" value="WD40"/>
    <property type="match status" value="3"/>
</dbReference>
<dbReference type="InterPro" id="IPR001452">
    <property type="entry name" value="SH3_domain"/>
</dbReference>
<keyword evidence="3" id="KW-0677">Repeat</keyword>
<feature type="region of interest" description="Disordered" evidence="6">
    <location>
        <begin position="1194"/>
        <end position="1216"/>
    </location>
</feature>
<keyword evidence="8" id="KW-1185">Reference proteome</keyword>
<dbReference type="SUPFAM" id="SSF50978">
    <property type="entry name" value="WD40 repeat-like"/>
    <property type="match status" value="1"/>
</dbReference>
<feature type="region of interest" description="Disordered" evidence="6">
    <location>
        <begin position="1263"/>
        <end position="1288"/>
    </location>
</feature>
<evidence type="ECO:0000256" key="1">
    <source>
        <dbReference type="ARBA" id="ARBA00022443"/>
    </source>
</evidence>
<dbReference type="Pfam" id="PF00018">
    <property type="entry name" value="SH3_1"/>
    <property type="match status" value="1"/>
</dbReference>
<keyword evidence="2 5" id="KW-0853">WD repeat</keyword>
<feature type="repeat" description="WD" evidence="5">
    <location>
        <begin position="836"/>
        <end position="864"/>
    </location>
</feature>
<feature type="compositionally biased region" description="Basic residues" evidence="6">
    <location>
        <begin position="222"/>
        <end position="232"/>
    </location>
</feature>
<dbReference type="PRINTS" id="PR00452">
    <property type="entry name" value="SH3DOMAIN"/>
</dbReference>
<proteinExistence type="predicted"/>
<feature type="compositionally biased region" description="Acidic residues" evidence="6">
    <location>
        <begin position="270"/>
        <end position="283"/>
    </location>
</feature>
<dbReference type="Proteomes" id="UP001318040">
    <property type="component" value="Chromosome 23"/>
</dbReference>
<dbReference type="InterPro" id="IPR019775">
    <property type="entry name" value="WD40_repeat_CS"/>
</dbReference>
<dbReference type="PROSITE" id="PS50294">
    <property type="entry name" value="WD_REPEATS_REGION"/>
    <property type="match status" value="1"/>
</dbReference>
<feature type="compositionally biased region" description="Polar residues" evidence="6">
    <location>
        <begin position="72"/>
        <end position="85"/>
    </location>
</feature>
<dbReference type="RefSeq" id="XP_032815466.1">
    <property type="nucleotide sequence ID" value="XM_032959575.1"/>
</dbReference>
<feature type="compositionally biased region" description="Polar residues" evidence="6">
    <location>
        <begin position="1279"/>
        <end position="1288"/>
    </location>
</feature>
<dbReference type="CTD" id="54806"/>
<feature type="region of interest" description="Disordered" evidence="6">
    <location>
        <begin position="154"/>
        <end position="324"/>
    </location>
</feature>
<accession>A0AAJ7WZ74</accession>
<dbReference type="InterPro" id="IPR015943">
    <property type="entry name" value="WD40/YVTN_repeat-like_dom_sf"/>
</dbReference>
<feature type="region of interest" description="Disordered" evidence="6">
    <location>
        <begin position="526"/>
        <end position="564"/>
    </location>
</feature>